<gene>
    <name evidence="2" type="ORF">ERS008478_03377</name>
</gene>
<keyword evidence="3" id="KW-1185">Reference proteome</keyword>
<organism evidence="2 3">
    <name type="scientific">Yersinia wautersii</name>
    <dbReference type="NCBI Taxonomy" id="1341643"/>
    <lineage>
        <taxon>Bacteria</taxon>
        <taxon>Pseudomonadati</taxon>
        <taxon>Pseudomonadota</taxon>
        <taxon>Gammaproteobacteria</taxon>
        <taxon>Enterobacterales</taxon>
        <taxon>Yersiniaceae</taxon>
        <taxon>Yersinia</taxon>
    </lineage>
</organism>
<dbReference type="EMBL" id="CVMG01000030">
    <property type="protein sequence ID" value="CRG51736.1"/>
    <property type="molecule type" value="Genomic_DNA"/>
</dbReference>
<evidence type="ECO:0000313" key="3">
    <source>
        <dbReference type="Proteomes" id="UP000047420"/>
    </source>
</evidence>
<protein>
    <submittedName>
        <fullName evidence="2">Inner membrane protein</fullName>
    </submittedName>
</protein>
<proteinExistence type="predicted"/>
<keyword evidence="1" id="KW-0812">Transmembrane</keyword>
<dbReference type="InterPro" id="IPR025320">
    <property type="entry name" value="DUF4225"/>
</dbReference>
<keyword evidence="1" id="KW-0472">Membrane</keyword>
<accession>A0ABM9TIU6</accession>
<name>A0ABM9TIU6_9GAMM</name>
<dbReference type="Pfam" id="PF13988">
    <property type="entry name" value="DUF4225"/>
    <property type="match status" value="1"/>
</dbReference>
<evidence type="ECO:0000256" key="1">
    <source>
        <dbReference type="SAM" id="Phobius"/>
    </source>
</evidence>
<comment type="caution">
    <text evidence="2">The sequence shown here is derived from an EMBL/GenBank/DDBJ whole genome shotgun (WGS) entry which is preliminary data.</text>
</comment>
<keyword evidence="1" id="KW-1133">Transmembrane helix</keyword>
<dbReference type="Proteomes" id="UP000047420">
    <property type="component" value="Unassembled WGS sequence"/>
</dbReference>
<sequence length="283" mass="31663">MIEHSLQEMLDAVERNPYSNSEDKARHRNSVMHYIMFRKQNELDQVKNSIASKFIKWSLIKVQFISEVTRYSSDITSKVNTGEITTETAIKLLDKELSDLRNQDEEMTRKRVKQAVIIKASVKKNNDVKRREIVSLTIAGVGFVTAGLQIVAGVGMVGSVAGTIPGALLIAHGTNNIIENGYYILYRESYTGPLKFLYEGVGAQFGLSKSDADVMYTAVDIALSINGIMSYKLAEDVTRLYRYVNADLLWGLKSMGIKNMTTAEILLEIFGDINTAISQVRNY</sequence>
<feature type="transmembrane region" description="Helical" evidence="1">
    <location>
        <begin position="133"/>
        <end position="157"/>
    </location>
</feature>
<evidence type="ECO:0000313" key="2">
    <source>
        <dbReference type="EMBL" id="CRG51736.1"/>
    </source>
</evidence>
<reference evidence="2 3" key="1">
    <citation type="submission" date="2015-03" db="EMBL/GenBank/DDBJ databases">
        <authorList>
            <consortium name="Pathogen Informatics"/>
            <person name="Murphy D."/>
        </authorList>
    </citation>
    <scope>NUCLEOTIDE SEQUENCE [LARGE SCALE GENOMIC DNA]</scope>
    <source>
        <strain evidence="2 3">WP-931201</strain>
    </source>
</reference>